<dbReference type="EMBL" id="AMGW01000004">
    <property type="protein sequence ID" value="EXJ58778.1"/>
    <property type="molecule type" value="Genomic_DNA"/>
</dbReference>
<dbReference type="RefSeq" id="XP_007758401.1">
    <property type="nucleotide sequence ID" value="XM_007760211.1"/>
</dbReference>
<dbReference type="Proteomes" id="UP000019473">
    <property type="component" value="Unassembled WGS sequence"/>
</dbReference>
<keyword evidence="2" id="KW-1185">Reference proteome</keyword>
<sequence length="62" mass="6170">EGPTDALSTATSPTGLAVLSGPCGVGKSTLASRLAKSLACPVIEEDAVHDAIDIAKMSQGFL</sequence>
<dbReference type="VEuPathDB" id="FungiDB:A1O7_06208"/>
<organism evidence="1 2">
    <name type="scientific">Cladophialophora yegresii CBS 114405</name>
    <dbReference type="NCBI Taxonomy" id="1182544"/>
    <lineage>
        <taxon>Eukaryota</taxon>
        <taxon>Fungi</taxon>
        <taxon>Dikarya</taxon>
        <taxon>Ascomycota</taxon>
        <taxon>Pezizomycotina</taxon>
        <taxon>Eurotiomycetes</taxon>
        <taxon>Chaetothyriomycetidae</taxon>
        <taxon>Chaetothyriales</taxon>
        <taxon>Herpotrichiellaceae</taxon>
        <taxon>Cladophialophora</taxon>
    </lineage>
</organism>
<feature type="non-terminal residue" evidence="1">
    <location>
        <position position="1"/>
    </location>
</feature>
<accession>W9VT78</accession>
<dbReference type="InterPro" id="IPR027417">
    <property type="entry name" value="P-loop_NTPase"/>
</dbReference>
<gene>
    <name evidence="1" type="ORF">A1O7_06208</name>
</gene>
<dbReference type="SUPFAM" id="SSF52540">
    <property type="entry name" value="P-loop containing nucleoside triphosphate hydrolases"/>
    <property type="match status" value="1"/>
</dbReference>
<dbReference type="STRING" id="1182544.W9VT78"/>
<proteinExistence type="predicted"/>
<dbReference type="Gene3D" id="3.40.50.300">
    <property type="entry name" value="P-loop containing nucleotide triphosphate hydrolases"/>
    <property type="match status" value="1"/>
</dbReference>
<evidence type="ECO:0000313" key="2">
    <source>
        <dbReference type="Proteomes" id="UP000019473"/>
    </source>
</evidence>
<dbReference type="AlphaFoldDB" id="W9VT78"/>
<evidence type="ECO:0000313" key="1">
    <source>
        <dbReference type="EMBL" id="EXJ58778.1"/>
    </source>
</evidence>
<comment type="caution">
    <text evidence="1">The sequence shown here is derived from an EMBL/GenBank/DDBJ whole genome shotgun (WGS) entry which is preliminary data.</text>
</comment>
<name>W9VT78_9EURO</name>
<dbReference type="HOGENOM" id="CLU_2910233_0_0_1"/>
<dbReference type="GeneID" id="19180786"/>
<protein>
    <submittedName>
        <fullName evidence="1">Uncharacterized protein</fullName>
    </submittedName>
</protein>
<reference evidence="1 2" key="1">
    <citation type="submission" date="2013-03" db="EMBL/GenBank/DDBJ databases">
        <title>The Genome Sequence of Cladophialophora yegresii CBS 114405.</title>
        <authorList>
            <consortium name="The Broad Institute Genomics Platform"/>
            <person name="Cuomo C."/>
            <person name="de Hoog S."/>
            <person name="Gorbushina A."/>
            <person name="Walker B."/>
            <person name="Young S.K."/>
            <person name="Zeng Q."/>
            <person name="Gargeya S."/>
            <person name="Fitzgerald M."/>
            <person name="Haas B."/>
            <person name="Abouelleil A."/>
            <person name="Allen A.W."/>
            <person name="Alvarado L."/>
            <person name="Arachchi H.M."/>
            <person name="Berlin A.M."/>
            <person name="Chapman S.B."/>
            <person name="Gainer-Dewar J."/>
            <person name="Goldberg J."/>
            <person name="Griggs A."/>
            <person name="Gujja S."/>
            <person name="Hansen M."/>
            <person name="Howarth C."/>
            <person name="Imamovic A."/>
            <person name="Ireland A."/>
            <person name="Larimer J."/>
            <person name="McCowan C."/>
            <person name="Murphy C."/>
            <person name="Pearson M."/>
            <person name="Poon T.W."/>
            <person name="Priest M."/>
            <person name="Roberts A."/>
            <person name="Saif S."/>
            <person name="Shea T."/>
            <person name="Sisk P."/>
            <person name="Sykes S."/>
            <person name="Wortman J."/>
            <person name="Nusbaum C."/>
            <person name="Birren B."/>
        </authorList>
    </citation>
    <scope>NUCLEOTIDE SEQUENCE [LARGE SCALE GENOMIC DNA]</scope>
    <source>
        <strain evidence="1 2">CBS 114405</strain>
    </source>
</reference>
<dbReference type="Pfam" id="PF13671">
    <property type="entry name" value="AAA_33"/>
    <property type="match status" value="1"/>
</dbReference>